<dbReference type="InterPro" id="IPR002314">
    <property type="entry name" value="aa-tRNA-synt_IIb"/>
</dbReference>
<evidence type="ECO:0000256" key="7">
    <source>
        <dbReference type="ARBA" id="ARBA00022917"/>
    </source>
</evidence>
<keyword evidence="6 10" id="KW-0067">ATP-binding</keyword>
<sequence length="616" mass="68900">MKQSKMLIPTLREMPSDAQVISHALLVRAGYVRQISAGIYAYLPLANRVLEKLKTIMREEFEEIGAVELLAPALLTADLWRESGRYDTYGEDLYKLKNRDHSDFILGPTHEETMTALVRDEVTSYKKLPLNVYQIQSKYRDEKRPRYGLLRGREFIMKDGYSFHADYESLDETYNDYKRAYEKIFSRAGLDFKAIIGDGGAMGGKDSQEFMAITADRTDLEKWLVLGNSIESIDEIPNSVIEQIQEELAKWLVAGEDTVVYADGGDYSANLEMATNKFENIASYTETLELEKVATPEAKTIDEVAAFLEADVAETIKTLVFRADEELVVVLMHGNDELNEVKLQNYLGASFVEPATEADVENLAGAHFGSLGPIGLKDVKIIADREVQAVKNAIIGANEDGFHYRNANFGRDFEVDEFVDLRTVNEGEMSPDGRGTLKFARGIEIGHIFKLGTRYSDSMGANVLDKNGKAVPIVMGCYGIGVSRLLSAILEQFARIYVEKTPREEYKFSWSINFPKELAPFDIHLVPVNTKDEEAMAVTAELETALRGKGYQVLVDDRNERAGVKFADSDLIGLPVRVTIGKKASEGIVEVKIRATGEVVEINKEELVNTIEILTK</sequence>
<protein>
    <recommendedName>
        <fullName evidence="10">Proline--tRNA ligase</fullName>
        <ecNumber evidence="10">6.1.1.15</ecNumber>
    </recommendedName>
    <alternativeName>
        <fullName evidence="10">Prolyl-tRNA synthetase</fullName>
        <shortName evidence="10">ProRS</shortName>
    </alternativeName>
</protein>
<dbReference type="InterPro" id="IPR007214">
    <property type="entry name" value="YbaK/aa-tRNA-synth-assoc-dom"/>
</dbReference>
<dbReference type="SUPFAM" id="SSF55681">
    <property type="entry name" value="Class II aaRS and biotin synthetases"/>
    <property type="match status" value="1"/>
</dbReference>
<evidence type="ECO:0000256" key="4">
    <source>
        <dbReference type="ARBA" id="ARBA00022598"/>
    </source>
</evidence>
<comment type="caution">
    <text evidence="12">The sequence shown here is derived from an EMBL/GenBank/DDBJ whole genome shotgun (WGS) entry which is preliminary data.</text>
</comment>
<keyword evidence="5 10" id="KW-0547">Nucleotide-binding</keyword>
<reference evidence="12" key="1">
    <citation type="submission" date="2023-03" db="EMBL/GenBank/DDBJ databases">
        <authorList>
            <person name="Shen W."/>
            <person name="Cai J."/>
        </authorList>
    </citation>
    <scope>NUCLEOTIDE SEQUENCE</scope>
    <source>
        <strain evidence="12">P86-2</strain>
    </source>
</reference>
<dbReference type="InterPro" id="IPR050062">
    <property type="entry name" value="Pro-tRNA_synthetase"/>
</dbReference>
<evidence type="ECO:0000259" key="11">
    <source>
        <dbReference type="PROSITE" id="PS50862"/>
    </source>
</evidence>
<dbReference type="InterPro" id="IPR036621">
    <property type="entry name" value="Anticodon-bd_dom_sf"/>
</dbReference>
<dbReference type="GO" id="GO:0140096">
    <property type="term" value="F:catalytic activity, acting on a protein"/>
    <property type="evidence" value="ECO:0007669"/>
    <property type="project" value="UniProtKB-ARBA"/>
</dbReference>
<comment type="domain">
    <text evidence="10">Consists of three domains: the N-terminal catalytic domain, the editing domain and the C-terminal anticodon-binding domain.</text>
</comment>
<comment type="subunit">
    <text evidence="2 10">Homodimer.</text>
</comment>
<comment type="subcellular location">
    <subcellularLocation>
        <location evidence="1 10">Cytoplasm</location>
    </subcellularLocation>
</comment>
<gene>
    <name evidence="10" type="primary">proS</name>
    <name evidence="12" type="ORF">P7D17_10415</name>
</gene>
<dbReference type="Pfam" id="PF00587">
    <property type="entry name" value="tRNA-synt_2b"/>
    <property type="match status" value="1"/>
</dbReference>
<evidence type="ECO:0000256" key="9">
    <source>
        <dbReference type="ARBA" id="ARBA00047671"/>
    </source>
</evidence>
<dbReference type="EC" id="6.1.1.15" evidence="10"/>
<evidence type="ECO:0000313" key="12">
    <source>
        <dbReference type="EMBL" id="MDT2584504.1"/>
    </source>
</evidence>
<dbReference type="PANTHER" id="PTHR42753">
    <property type="entry name" value="MITOCHONDRIAL RIBOSOME PROTEIN L39/PROLYL-TRNA LIGASE FAMILY MEMBER"/>
    <property type="match status" value="1"/>
</dbReference>
<dbReference type="InterPro" id="IPR033730">
    <property type="entry name" value="ProRS_core_prok"/>
</dbReference>
<dbReference type="GO" id="GO:0002161">
    <property type="term" value="F:aminoacyl-tRNA deacylase activity"/>
    <property type="evidence" value="ECO:0007669"/>
    <property type="project" value="InterPro"/>
</dbReference>
<dbReference type="GO" id="GO:0006433">
    <property type="term" value="P:prolyl-tRNA aminoacylation"/>
    <property type="evidence" value="ECO:0007669"/>
    <property type="project" value="UniProtKB-UniRule"/>
</dbReference>
<dbReference type="InterPro" id="IPR044140">
    <property type="entry name" value="ProRS_anticodon_short"/>
</dbReference>
<dbReference type="RefSeq" id="WP_311843155.1">
    <property type="nucleotide sequence ID" value="NZ_JARPXR010000016.1"/>
</dbReference>
<dbReference type="PRINTS" id="PR01046">
    <property type="entry name" value="TRNASYNTHPRO"/>
</dbReference>
<evidence type="ECO:0000256" key="3">
    <source>
        <dbReference type="ARBA" id="ARBA00022490"/>
    </source>
</evidence>
<dbReference type="CDD" id="cd00779">
    <property type="entry name" value="ProRS_core_prok"/>
    <property type="match status" value="1"/>
</dbReference>
<dbReference type="InterPro" id="IPR023717">
    <property type="entry name" value="Pro-tRNA-Synthase_IIa_type1"/>
</dbReference>
<proteinExistence type="inferred from homology"/>
<dbReference type="InterPro" id="IPR036754">
    <property type="entry name" value="YbaK/aa-tRNA-synt-asso_dom_sf"/>
</dbReference>
<dbReference type="InterPro" id="IPR045864">
    <property type="entry name" value="aa-tRNA-synth_II/BPL/LPL"/>
</dbReference>
<dbReference type="GO" id="GO:0005829">
    <property type="term" value="C:cytosol"/>
    <property type="evidence" value="ECO:0007669"/>
    <property type="project" value="TreeGrafter"/>
</dbReference>
<comment type="similarity">
    <text evidence="10">Belongs to the class-II aminoacyl-tRNA synthetase family. ProS type 1 subfamily.</text>
</comment>
<evidence type="ECO:0000256" key="5">
    <source>
        <dbReference type="ARBA" id="ARBA00022741"/>
    </source>
</evidence>
<name>A0AAJ2MME8_9LACT</name>
<dbReference type="InterPro" id="IPR002316">
    <property type="entry name" value="Pro-tRNA-ligase_IIa"/>
</dbReference>
<dbReference type="InterPro" id="IPR004500">
    <property type="entry name" value="Pro-tRNA-synth_IIa_bac-type"/>
</dbReference>
<dbReference type="InterPro" id="IPR004154">
    <property type="entry name" value="Anticodon-bd"/>
</dbReference>
<dbReference type="NCBIfam" id="TIGR00409">
    <property type="entry name" value="proS_fam_II"/>
    <property type="match status" value="2"/>
</dbReference>
<dbReference type="GO" id="GO:0016740">
    <property type="term" value="F:transferase activity"/>
    <property type="evidence" value="ECO:0007669"/>
    <property type="project" value="UniProtKB-ARBA"/>
</dbReference>
<dbReference type="GO" id="GO:0004827">
    <property type="term" value="F:proline-tRNA ligase activity"/>
    <property type="evidence" value="ECO:0007669"/>
    <property type="project" value="UniProtKB-UniRule"/>
</dbReference>
<feature type="domain" description="Aminoacyl-transfer RNA synthetases class-II family profile" evidence="11">
    <location>
        <begin position="48"/>
        <end position="502"/>
    </location>
</feature>
<evidence type="ECO:0000313" key="13">
    <source>
        <dbReference type="Proteomes" id="UP001262817"/>
    </source>
</evidence>
<dbReference type="AlphaFoldDB" id="A0AAJ2MME8"/>
<evidence type="ECO:0000256" key="6">
    <source>
        <dbReference type="ARBA" id="ARBA00022840"/>
    </source>
</evidence>
<dbReference type="Gene3D" id="3.40.50.800">
    <property type="entry name" value="Anticodon-binding domain"/>
    <property type="match status" value="1"/>
</dbReference>
<dbReference type="Gene3D" id="3.90.960.10">
    <property type="entry name" value="YbaK/aminoacyl-tRNA synthetase-associated domain"/>
    <property type="match status" value="1"/>
</dbReference>
<organism evidence="12 13">
    <name type="scientific">Lactococcus petauri</name>
    <dbReference type="NCBI Taxonomy" id="1940789"/>
    <lineage>
        <taxon>Bacteria</taxon>
        <taxon>Bacillati</taxon>
        <taxon>Bacillota</taxon>
        <taxon>Bacilli</taxon>
        <taxon>Lactobacillales</taxon>
        <taxon>Streptococcaceae</taxon>
        <taxon>Lactococcus</taxon>
    </lineage>
</organism>
<dbReference type="NCBIfam" id="NF006625">
    <property type="entry name" value="PRK09194.1"/>
    <property type="match status" value="1"/>
</dbReference>
<dbReference type="SUPFAM" id="SSF52954">
    <property type="entry name" value="Class II aaRS ABD-related"/>
    <property type="match status" value="1"/>
</dbReference>
<dbReference type="Proteomes" id="UP001262817">
    <property type="component" value="Unassembled WGS sequence"/>
</dbReference>
<dbReference type="InterPro" id="IPR006195">
    <property type="entry name" value="aa-tRNA-synth_II"/>
</dbReference>
<comment type="catalytic activity">
    <reaction evidence="9 10">
        <text>tRNA(Pro) + L-proline + ATP = L-prolyl-tRNA(Pro) + AMP + diphosphate</text>
        <dbReference type="Rhea" id="RHEA:14305"/>
        <dbReference type="Rhea" id="RHEA-COMP:9700"/>
        <dbReference type="Rhea" id="RHEA-COMP:9702"/>
        <dbReference type="ChEBI" id="CHEBI:30616"/>
        <dbReference type="ChEBI" id="CHEBI:33019"/>
        <dbReference type="ChEBI" id="CHEBI:60039"/>
        <dbReference type="ChEBI" id="CHEBI:78442"/>
        <dbReference type="ChEBI" id="CHEBI:78532"/>
        <dbReference type="ChEBI" id="CHEBI:456215"/>
        <dbReference type="EC" id="6.1.1.15"/>
    </reaction>
</comment>
<keyword evidence="7 10" id="KW-0648">Protein biosynthesis</keyword>
<dbReference type="CDD" id="cd04334">
    <property type="entry name" value="ProRS-INS"/>
    <property type="match status" value="1"/>
</dbReference>
<dbReference type="PANTHER" id="PTHR42753:SF2">
    <property type="entry name" value="PROLINE--TRNA LIGASE"/>
    <property type="match status" value="1"/>
</dbReference>
<dbReference type="HAMAP" id="MF_01569">
    <property type="entry name" value="Pro_tRNA_synth_type1"/>
    <property type="match status" value="1"/>
</dbReference>
<dbReference type="CDD" id="cd00861">
    <property type="entry name" value="ProRS_anticodon_short"/>
    <property type="match status" value="1"/>
</dbReference>
<comment type="function">
    <text evidence="10">Catalyzes the attachment of proline to tRNA(Pro) in a two-step reaction: proline is first activated by ATP to form Pro-AMP and then transferred to the acceptor end of tRNA(Pro). As ProRS can inadvertently accommodate and process non-cognate amino acids such as alanine and cysteine, to avoid such errors it has two additional distinct editing activities against alanine. One activity is designated as 'pretransfer' editing and involves the tRNA(Pro)-independent hydrolysis of activated Ala-AMP. The other activity is designated 'posttransfer' editing and involves deacylation of mischarged Ala-tRNA(Pro). The misacylated Cys-tRNA(Pro) is not edited by ProRS.</text>
</comment>
<evidence type="ECO:0000256" key="1">
    <source>
        <dbReference type="ARBA" id="ARBA00004496"/>
    </source>
</evidence>
<accession>A0AAJ2MME8</accession>
<keyword evidence="4 10" id="KW-0436">Ligase</keyword>
<dbReference type="Pfam" id="PF03129">
    <property type="entry name" value="HGTP_anticodon"/>
    <property type="match status" value="1"/>
</dbReference>
<dbReference type="Pfam" id="PF04073">
    <property type="entry name" value="tRNA_edit"/>
    <property type="match status" value="1"/>
</dbReference>
<evidence type="ECO:0000256" key="10">
    <source>
        <dbReference type="HAMAP-Rule" id="MF_01569"/>
    </source>
</evidence>
<dbReference type="EMBL" id="JARPXR010000016">
    <property type="protein sequence ID" value="MDT2584504.1"/>
    <property type="molecule type" value="Genomic_DNA"/>
</dbReference>
<dbReference type="GO" id="GO:0005524">
    <property type="term" value="F:ATP binding"/>
    <property type="evidence" value="ECO:0007669"/>
    <property type="project" value="UniProtKB-UniRule"/>
</dbReference>
<keyword evidence="3 10" id="KW-0963">Cytoplasm</keyword>
<dbReference type="SUPFAM" id="SSF55826">
    <property type="entry name" value="YbaK/ProRS associated domain"/>
    <property type="match status" value="1"/>
</dbReference>
<keyword evidence="8 10" id="KW-0030">Aminoacyl-tRNA synthetase</keyword>
<evidence type="ECO:0000256" key="2">
    <source>
        <dbReference type="ARBA" id="ARBA00011738"/>
    </source>
</evidence>
<evidence type="ECO:0000256" key="8">
    <source>
        <dbReference type="ARBA" id="ARBA00023146"/>
    </source>
</evidence>
<dbReference type="PROSITE" id="PS50862">
    <property type="entry name" value="AA_TRNA_LIGASE_II"/>
    <property type="match status" value="1"/>
</dbReference>
<dbReference type="Gene3D" id="3.30.930.10">
    <property type="entry name" value="Bira Bifunctional Protein, Domain 2"/>
    <property type="match status" value="2"/>
</dbReference>
<dbReference type="FunFam" id="3.40.50.800:FF:000011">
    <property type="entry name" value="Proline--tRNA ligase"/>
    <property type="match status" value="1"/>
</dbReference>